<protein>
    <recommendedName>
        <fullName evidence="4">Aminotransferase</fullName>
        <ecNumber evidence="4">2.6.1.-</ecNumber>
    </recommendedName>
</protein>
<gene>
    <name evidence="7" type="ORF">B9M88_02005</name>
    <name evidence="6" type="ORF">GLV84_06990</name>
</gene>
<dbReference type="RefSeq" id="WP_060551609.1">
    <property type="nucleotide sequence ID" value="NZ_CP009623.1"/>
</dbReference>
<dbReference type="Proteomes" id="UP000646308">
    <property type="component" value="Unassembled WGS sequence"/>
</dbReference>
<keyword evidence="2 4" id="KW-0032">Aminotransferase</keyword>
<proteinExistence type="inferred from homology"/>
<feature type="domain" description="Aminotransferase class I/classII large" evidence="5">
    <location>
        <begin position="30"/>
        <end position="375"/>
    </location>
</feature>
<dbReference type="GO" id="GO:0008483">
    <property type="term" value="F:transaminase activity"/>
    <property type="evidence" value="ECO:0007669"/>
    <property type="project" value="UniProtKB-KW"/>
</dbReference>
<comment type="cofactor">
    <cofactor evidence="1 4">
        <name>pyridoxal 5'-phosphate</name>
        <dbReference type="ChEBI" id="CHEBI:597326"/>
    </cofactor>
</comment>
<dbReference type="EMBL" id="WMFL01000079">
    <property type="protein sequence ID" value="NJI02568.1"/>
    <property type="molecule type" value="Genomic_DNA"/>
</dbReference>
<dbReference type="InterPro" id="IPR015424">
    <property type="entry name" value="PyrdxlP-dep_Trfase"/>
</dbReference>
<dbReference type="KEGG" id="sagq:EP23_06985"/>
<dbReference type="OrthoDB" id="9802328at2"/>
<dbReference type="GeneID" id="57692323"/>
<evidence type="ECO:0000313" key="9">
    <source>
        <dbReference type="Proteomes" id="UP000646308"/>
    </source>
</evidence>
<keyword evidence="8" id="KW-1185">Reference proteome</keyword>
<evidence type="ECO:0000313" key="7">
    <source>
        <dbReference type="EMBL" id="OTW31874.1"/>
    </source>
</evidence>
<organism evidence="6 9">
    <name type="scientific">Staphylococcus agnetis</name>
    <dbReference type="NCBI Taxonomy" id="985762"/>
    <lineage>
        <taxon>Bacteria</taxon>
        <taxon>Bacillati</taxon>
        <taxon>Bacillota</taxon>
        <taxon>Bacilli</taxon>
        <taxon>Bacillales</taxon>
        <taxon>Staphylococcaceae</taxon>
        <taxon>Staphylococcus</taxon>
    </lineage>
</organism>
<dbReference type="InterPro" id="IPR015421">
    <property type="entry name" value="PyrdxlP-dep_Trfase_major"/>
</dbReference>
<dbReference type="Proteomes" id="UP000195208">
    <property type="component" value="Unassembled WGS sequence"/>
</dbReference>
<dbReference type="EMBL" id="NEFX01000003">
    <property type="protein sequence ID" value="OTW31874.1"/>
    <property type="molecule type" value="Genomic_DNA"/>
</dbReference>
<dbReference type="PROSITE" id="PS00105">
    <property type="entry name" value="AA_TRANSFER_CLASS_1"/>
    <property type="match status" value="1"/>
</dbReference>
<evidence type="ECO:0000256" key="2">
    <source>
        <dbReference type="ARBA" id="ARBA00022576"/>
    </source>
</evidence>
<dbReference type="PANTHER" id="PTHR42832">
    <property type="entry name" value="AMINO ACID AMINOTRANSFERASE"/>
    <property type="match status" value="1"/>
</dbReference>
<dbReference type="InterPro" id="IPR004838">
    <property type="entry name" value="NHTrfase_class1_PyrdxlP-BS"/>
</dbReference>
<dbReference type="Gene3D" id="3.90.1150.10">
    <property type="entry name" value="Aspartate Aminotransferase, domain 1"/>
    <property type="match status" value="1"/>
</dbReference>
<dbReference type="CDD" id="cd00609">
    <property type="entry name" value="AAT_like"/>
    <property type="match status" value="1"/>
</dbReference>
<evidence type="ECO:0000256" key="3">
    <source>
        <dbReference type="ARBA" id="ARBA00022679"/>
    </source>
</evidence>
<dbReference type="SUPFAM" id="SSF53383">
    <property type="entry name" value="PLP-dependent transferases"/>
    <property type="match status" value="1"/>
</dbReference>
<reference evidence="7 8" key="1">
    <citation type="submission" date="2017-04" db="EMBL/GenBank/DDBJ databases">
        <title>Staphylococcus agnetis, a potential pathogen in the broiler production.</title>
        <authorList>
            <person name="Poulsen L."/>
        </authorList>
    </citation>
    <scope>NUCLEOTIDE SEQUENCE [LARGE SCALE GENOMIC DNA]</scope>
    <source>
        <strain evidence="7 8">723_310714_2_2_spleen</strain>
    </source>
</reference>
<comment type="similarity">
    <text evidence="4">Belongs to the class-I pyridoxal-phosphate-dependent aminotransferase family.</text>
</comment>
<dbReference type="EC" id="2.6.1.-" evidence="4"/>
<dbReference type="Pfam" id="PF00155">
    <property type="entry name" value="Aminotran_1_2"/>
    <property type="match status" value="1"/>
</dbReference>
<evidence type="ECO:0000256" key="4">
    <source>
        <dbReference type="RuleBase" id="RU000481"/>
    </source>
</evidence>
<evidence type="ECO:0000313" key="6">
    <source>
        <dbReference type="EMBL" id="NJI02568.1"/>
    </source>
</evidence>
<dbReference type="InterPro" id="IPR015422">
    <property type="entry name" value="PyrdxlP-dep_Trfase_small"/>
</dbReference>
<reference evidence="6" key="2">
    <citation type="submission" date="2019-11" db="EMBL/GenBank/DDBJ databases">
        <title>Whole genome comparisons of Staphylococcus agnetis isolates from cattle and chickens.</title>
        <authorList>
            <person name="Rhoads D."/>
            <person name="Shwani A."/>
            <person name="Adkins P."/>
            <person name="Calcutt M."/>
            <person name="Middleton J."/>
        </authorList>
    </citation>
    <scope>NUCLEOTIDE SEQUENCE</scope>
    <source>
        <strain evidence="6">1387</strain>
    </source>
</reference>
<evidence type="ECO:0000313" key="8">
    <source>
        <dbReference type="Proteomes" id="UP000195208"/>
    </source>
</evidence>
<name>A0A2T4MHW6_9STAP</name>
<dbReference type="Gene3D" id="3.40.640.10">
    <property type="entry name" value="Type I PLP-dependent aspartate aminotransferase-like (Major domain)"/>
    <property type="match status" value="1"/>
</dbReference>
<evidence type="ECO:0000256" key="1">
    <source>
        <dbReference type="ARBA" id="ARBA00001933"/>
    </source>
</evidence>
<accession>A0A2T4MHW6</accession>
<keyword evidence="3 4" id="KW-0808">Transferase</keyword>
<dbReference type="PANTHER" id="PTHR42832:SF3">
    <property type="entry name" value="L-GLUTAMINE--4-(METHYLSULFANYL)-2-OXOBUTANOATE AMINOTRANSFERASE"/>
    <property type="match status" value="1"/>
</dbReference>
<sequence>MKETSILKRIPESYFGKTMGKAVEHGPLPLINLAVGIPDANTPERILDALTDAIRVPENQKYLAFQGKSTFKQAIVRFYQRHFNVSLDPETEVCLFYGTKNGLVALPTCVIEPGDEVLLPDPGYTDYEAGVLLAHGQPHAMKLYPEHGYLPQWDKLDTSQAKLVYLTYPNNPTGSVATPEFFQETINHFEGTETMIVHDFAYQAFGFDAANPSILAAKGAKTRAIEVFSFSKGYNMSGYRVGFAVGNEDMIRQLKKYHTHTQAGMYGALQDACTVALNECDDVLRLQAQTFKKRRDIIEEALTVAKIPFEPIKGGIFLWLPCPPGFTSDQFVAYLLKKCSILVAPGHPFGIQGEGYVRVSFAIDEVQLKEALRRLTSIAECYHS</sequence>
<dbReference type="InterPro" id="IPR004839">
    <property type="entry name" value="Aminotransferase_I/II_large"/>
</dbReference>
<dbReference type="AlphaFoldDB" id="A0A2T4MHW6"/>
<dbReference type="InterPro" id="IPR050881">
    <property type="entry name" value="LL-DAP_aminotransferase"/>
</dbReference>
<dbReference type="GO" id="GO:0030170">
    <property type="term" value="F:pyridoxal phosphate binding"/>
    <property type="evidence" value="ECO:0007669"/>
    <property type="project" value="InterPro"/>
</dbReference>
<evidence type="ECO:0000259" key="5">
    <source>
        <dbReference type="Pfam" id="PF00155"/>
    </source>
</evidence>
<comment type="caution">
    <text evidence="6">The sequence shown here is derived from an EMBL/GenBank/DDBJ whole genome shotgun (WGS) entry which is preliminary data.</text>
</comment>